<dbReference type="InterPro" id="IPR050900">
    <property type="entry name" value="Transposase_IS3/IS150/IS904"/>
</dbReference>
<dbReference type="Gene3D" id="3.30.420.10">
    <property type="entry name" value="Ribonuclease H-like superfamily/Ribonuclease H"/>
    <property type="match status" value="1"/>
</dbReference>
<dbReference type="RefSeq" id="WP_345160809.1">
    <property type="nucleotide sequence ID" value="NZ_BAABHC010000017.1"/>
</dbReference>
<dbReference type="InterPro" id="IPR036397">
    <property type="entry name" value="RNaseH_sf"/>
</dbReference>
<evidence type="ECO:0000259" key="1">
    <source>
        <dbReference type="PROSITE" id="PS50994"/>
    </source>
</evidence>
<name>A0ABP8LYE3_9BACT</name>
<dbReference type="EMBL" id="BAABHC010000017">
    <property type="protein sequence ID" value="GAA4438787.1"/>
    <property type="molecule type" value="Genomic_DNA"/>
</dbReference>
<dbReference type="PROSITE" id="PS50994">
    <property type="entry name" value="INTEGRASE"/>
    <property type="match status" value="1"/>
</dbReference>
<evidence type="ECO:0000313" key="2">
    <source>
        <dbReference type="EMBL" id="GAA4438787.1"/>
    </source>
</evidence>
<protein>
    <recommendedName>
        <fullName evidence="1">Integrase catalytic domain-containing protein</fullName>
    </recommendedName>
</protein>
<sequence length="187" mass="22065">MQTDIKYIYIHGEHRNALLITVLDVFSRGVLDVFSRGVLGYRLEWSITKHQVIDLMKDVLYHYNKPLKVSLRTDNGSQFEAGLFREYLKEMRIDHEFTHVASPQDNCYIESYHSIVESSVCARYELESLQEANEVFNRFINFYNQNRVHGSLHMLTPNQFLLQQQKAQSLRIMPLKEENIVPQKLNE</sequence>
<organism evidence="2 3">
    <name type="scientific">Pontibacter saemangeumensis</name>
    <dbReference type="NCBI Taxonomy" id="1084525"/>
    <lineage>
        <taxon>Bacteria</taxon>
        <taxon>Pseudomonadati</taxon>
        <taxon>Bacteroidota</taxon>
        <taxon>Cytophagia</taxon>
        <taxon>Cytophagales</taxon>
        <taxon>Hymenobacteraceae</taxon>
        <taxon>Pontibacter</taxon>
    </lineage>
</organism>
<keyword evidence="3" id="KW-1185">Reference proteome</keyword>
<dbReference type="Proteomes" id="UP001500552">
    <property type="component" value="Unassembled WGS sequence"/>
</dbReference>
<feature type="domain" description="Integrase catalytic" evidence="1">
    <location>
        <begin position="1"/>
        <end position="165"/>
    </location>
</feature>
<dbReference type="SUPFAM" id="SSF53098">
    <property type="entry name" value="Ribonuclease H-like"/>
    <property type="match status" value="1"/>
</dbReference>
<dbReference type="Pfam" id="PF13683">
    <property type="entry name" value="rve_3"/>
    <property type="match status" value="1"/>
</dbReference>
<dbReference type="InterPro" id="IPR001584">
    <property type="entry name" value="Integrase_cat-core"/>
</dbReference>
<accession>A0ABP8LYE3</accession>
<comment type="caution">
    <text evidence="2">The sequence shown here is derived from an EMBL/GenBank/DDBJ whole genome shotgun (WGS) entry which is preliminary data.</text>
</comment>
<proteinExistence type="predicted"/>
<gene>
    <name evidence="2" type="ORF">GCM10023188_34570</name>
</gene>
<dbReference type="InterPro" id="IPR012337">
    <property type="entry name" value="RNaseH-like_sf"/>
</dbReference>
<reference evidence="3" key="1">
    <citation type="journal article" date="2019" name="Int. J. Syst. Evol. Microbiol.">
        <title>The Global Catalogue of Microorganisms (GCM) 10K type strain sequencing project: providing services to taxonomists for standard genome sequencing and annotation.</title>
        <authorList>
            <consortium name="The Broad Institute Genomics Platform"/>
            <consortium name="The Broad Institute Genome Sequencing Center for Infectious Disease"/>
            <person name="Wu L."/>
            <person name="Ma J."/>
        </authorList>
    </citation>
    <scope>NUCLEOTIDE SEQUENCE [LARGE SCALE GENOMIC DNA]</scope>
    <source>
        <strain evidence="3">JCM 17926</strain>
    </source>
</reference>
<dbReference type="PANTHER" id="PTHR46889:SF4">
    <property type="entry name" value="TRANSPOSASE INSO FOR INSERTION SEQUENCE ELEMENT IS911B-RELATED"/>
    <property type="match status" value="1"/>
</dbReference>
<dbReference type="PANTHER" id="PTHR46889">
    <property type="entry name" value="TRANSPOSASE INSF FOR INSERTION SEQUENCE IS3B-RELATED"/>
    <property type="match status" value="1"/>
</dbReference>
<evidence type="ECO:0000313" key="3">
    <source>
        <dbReference type="Proteomes" id="UP001500552"/>
    </source>
</evidence>